<dbReference type="AlphaFoldDB" id="A0A8J3N011"/>
<gene>
    <name evidence="2" type="ORF">KSF_010610</name>
</gene>
<dbReference type="GO" id="GO:0003677">
    <property type="term" value="F:DNA binding"/>
    <property type="evidence" value="ECO:0007669"/>
    <property type="project" value="InterPro"/>
</dbReference>
<comment type="caution">
    <text evidence="2">The sequence shown here is derived from an EMBL/GenBank/DDBJ whole genome shotgun (WGS) entry which is preliminary data.</text>
</comment>
<evidence type="ECO:0000259" key="1">
    <source>
        <dbReference type="Pfam" id="PF12728"/>
    </source>
</evidence>
<accession>A0A8J3N011</accession>
<feature type="domain" description="Helix-turn-helix" evidence="1">
    <location>
        <begin position="39"/>
        <end position="89"/>
    </location>
</feature>
<reference evidence="2" key="1">
    <citation type="submission" date="2020-10" db="EMBL/GenBank/DDBJ databases">
        <title>Taxonomic study of unclassified bacteria belonging to the class Ktedonobacteria.</title>
        <authorList>
            <person name="Yabe S."/>
            <person name="Wang C.M."/>
            <person name="Zheng Y."/>
            <person name="Sakai Y."/>
            <person name="Cavaletti L."/>
            <person name="Monciardini P."/>
            <person name="Donadio S."/>
        </authorList>
    </citation>
    <scope>NUCLEOTIDE SEQUENCE</scope>
    <source>
        <strain evidence="2">ID150040</strain>
    </source>
</reference>
<dbReference type="Proteomes" id="UP000597444">
    <property type="component" value="Unassembled WGS sequence"/>
</dbReference>
<dbReference type="InterPro" id="IPR041657">
    <property type="entry name" value="HTH_17"/>
</dbReference>
<protein>
    <recommendedName>
        <fullName evidence="1">Helix-turn-helix domain-containing protein</fullName>
    </recommendedName>
</protein>
<dbReference type="EMBL" id="BNJK01000001">
    <property type="protein sequence ID" value="GHO91013.1"/>
    <property type="molecule type" value="Genomic_DNA"/>
</dbReference>
<evidence type="ECO:0000313" key="3">
    <source>
        <dbReference type="Proteomes" id="UP000597444"/>
    </source>
</evidence>
<organism evidence="2 3">
    <name type="scientific">Reticulibacter mediterranei</name>
    <dbReference type="NCBI Taxonomy" id="2778369"/>
    <lineage>
        <taxon>Bacteria</taxon>
        <taxon>Bacillati</taxon>
        <taxon>Chloroflexota</taxon>
        <taxon>Ktedonobacteria</taxon>
        <taxon>Ktedonobacterales</taxon>
        <taxon>Reticulibacteraceae</taxon>
        <taxon>Reticulibacter</taxon>
    </lineage>
</organism>
<dbReference type="NCBIfam" id="TIGR01764">
    <property type="entry name" value="excise"/>
    <property type="match status" value="1"/>
</dbReference>
<name>A0A8J3N011_9CHLR</name>
<keyword evidence="3" id="KW-1185">Reference proteome</keyword>
<dbReference type="InterPro" id="IPR010093">
    <property type="entry name" value="SinI_DNA-bd"/>
</dbReference>
<dbReference type="Pfam" id="PF12728">
    <property type="entry name" value="HTH_17"/>
    <property type="match status" value="1"/>
</dbReference>
<proteinExistence type="predicted"/>
<sequence length="90" mass="10191">MARTKRIYGEETITTRKDGRYQVSVPGADGMKTAPAAHLLTVSQACDFLQVSKATLYRRMADKKNPLPYHKIGKCTRIDPIQLQKWVAKK</sequence>
<evidence type="ECO:0000313" key="2">
    <source>
        <dbReference type="EMBL" id="GHO91013.1"/>
    </source>
</evidence>